<proteinExistence type="predicted"/>
<feature type="transmembrane region" description="Helical" evidence="1">
    <location>
        <begin position="41"/>
        <end position="59"/>
    </location>
</feature>
<dbReference type="AlphaFoldDB" id="A0A5U2TZK4"/>
<evidence type="ECO:0000313" key="3">
    <source>
        <dbReference type="EMBL" id="ECQ8329432.1"/>
    </source>
</evidence>
<keyword evidence="1" id="KW-0472">Membrane</keyword>
<dbReference type="EMBL" id="AAKDBL010000022">
    <property type="protein sequence ID" value="ECQ8329432.1"/>
    <property type="molecule type" value="Genomic_DNA"/>
</dbReference>
<evidence type="ECO:0000313" key="2">
    <source>
        <dbReference type="EMBL" id="EBP2041313.1"/>
    </source>
</evidence>
<dbReference type="EMBL" id="AAGKZC010000014">
    <property type="protein sequence ID" value="EBP2041313.1"/>
    <property type="molecule type" value="Genomic_DNA"/>
</dbReference>
<sequence>MLKYLVLRVPQVMLILSFSLPMALALSLDPSGSGFINTGMLGLYGIGITAVLWLSLARLTRNTDRCRRLTDSPEITIVNGKQVVRRMKEHEKAEIVWQYLLDDSLYYKLTGLWWRSLYHCLGYTILRGPAVILFALGLACGLAPDYVAVMVQDWFKLSVKQQVSLTSSLMFTGYIITVMVWFFYQVIALKQGGDSGFRSVYLEFVQQLTRAHQTSDIAHTDDKVRISDDCSR</sequence>
<keyword evidence="1" id="KW-0812">Transmembrane</keyword>
<feature type="transmembrane region" description="Helical" evidence="1">
    <location>
        <begin position="171"/>
        <end position="189"/>
    </location>
</feature>
<protein>
    <submittedName>
        <fullName evidence="2">Uncharacterized protein</fullName>
    </submittedName>
</protein>
<feature type="transmembrane region" description="Helical" evidence="1">
    <location>
        <begin position="131"/>
        <end position="151"/>
    </location>
</feature>
<name>A0A5U2TZK4_SALER</name>
<reference evidence="2" key="1">
    <citation type="submission" date="2018-07" db="EMBL/GenBank/DDBJ databases">
        <authorList>
            <consortium name="GenomeTrakr network: Whole genome sequencing for foodborne pathogen traceback"/>
        </authorList>
    </citation>
    <scope>NUCLEOTIDE SEQUENCE</scope>
    <source>
        <strain evidence="2">CFSAN008688</strain>
    </source>
</reference>
<organism evidence="2">
    <name type="scientific">Salmonella enterica</name>
    <name type="common">Salmonella choleraesuis</name>
    <dbReference type="NCBI Taxonomy" id="28901"/>
    <lineage>
        <taxon>Bacteria</taxon>
        <taxon>Pseudomonadati</taxon>
        <taxon>Pseudomonadota</taxon>
        <taxon>Gammaproteobacteria</taxon>
        <taxon>Enterobacterales</taxon>
        <taxon>Enterobacteriaceae</taxon>
        <taxon>Salmonella</taxon>
    </lineage>
</organism>
<keyword evidence="1" id="KW-1133">Transmembrane helix</keyword>
<evidence type="ECO:0000256" key="1">
    <source>
        <dbReference type="SAM" id="Phobius"/>
    </source>
</evidence>
<gene>
    <name evidence="3" type="ORF">F0154_23175</name>
    <name evidence="2" type="ORF">PL50_14040</name>
</gene>
<comment type="caution">
    <text evidence="2">The sequence shown here is derived from an EMBL/GenBank/DDBJ whole genome shotgun (WGS) entry which is preliminary data.</text>
</comment>
<reference evidence="3" key="2">
    <citation type="submission" date="2019-09" db="EMBL/GenBank/DDBJ databases">
        <authorList>
            <consortium name="PulseNet: The National Subtyping Network for Foodborne Disease Surveillance"/>
            <person name="Tarr C.L."/>
            <person name="Trees E."/>
            <person name="Katz L.S."/>
            <person name="Carleton-Romer H.A."/>
            <person name="Stroika S."/>
            <person name="Kucerova Z."/>
            <person name="Roache K.F."/>
            <person name="Sabol A.L."/>
            <person name="Besser J."/>
            <person name="Gerner-Smidt P."/>
        </authorList>
    </citation>
    <scope>NUCLEOTIDE SEQUENCE</scope>
    <source>
        <strain evidence="3">PNUSAS095236</strain>
    </source>
</reference>
<accession>A0A5U2TZK4</accession>